<protein>
    <recommendedName>
        <fullName evidence="5">TraB family protein</fullName>
    </recommendedName>
</protein>
<reference evidence="3 4" key="1">
    <citation type="journal article" date="2021" name="BMC Genomics">
        <title>Datura genome reveals duplications of psychoactive alkaloid biosynthetic genes and high mutation rate following tissue culture.</title>
        <authorList>
            <person name="Rajewski A."/>
            <person name="Carter-House D."/>
            <person name="Stajich J."/>
            <person name="Litt A."/>
        </authorList>
    </citation>
    <scope>NUCLEOTIDE SEQUENCE [LARGE SCALE GENOMIC DNA]</scope>
    <source>
        <strain evidence="3">AR-01</strain>
    </source>
</reference>
<accession>A0ABS8TCQ5</accession>
<evidence type="ECO:0000256" key="2">
    <source>
        <dbReference type="SAM" id="Phobius"/>
    </source>
</evidence>
<evidence type="ECO:0000313" key="3">
    <source>
        <dbReference type="EMBL" id="MCD7469182.1"/>
    </source>
</evidence>
<organism evidence="3 4">
    <name type="scientific">Datura stramonium</name>
    <name type="common">Jimsonweed</name>
    <name type="synonym">Common thornapple</name>
    <dbReference type="NCBI Taxonomy" id="4076"/>
    <lineage>
        <taxon>Eukaryota</taxon>
        <taxon>Viridiplantae</taxon>
        <taxon>Streptophyta</taxon>
        <taxon>Embryophyta</taxon>
        <taxon>Tracheophyta</taxon>
        <taxon>Spermatophyta</taxon>
        <taxon>Magnoliopsida</taxon>
        <taxon>eudicotyledons</taxon>
        <taxon>Gunneridae</taxon>
        <taxon>Pentapetalae</taxon>
        <taxon>asterids</taxon>
        <taxon>lamiids</taxon>
        <taxon>Solanales</taxon>
        <taxon>Solanaceae</taxon>
        <taxon>Solanoideae</taxon>
        <taxon>Datureae</taxon>
        <taxon>Datura</taxon>
    </lineage>
</organism>
<keyword evidence="4" id="KW-1185">Reference proteome</keyword>
<gene>
    <name evidence="3" type="ORF">HAX54_008032</name>
</gene>
<evidence type="ECO:0008006" key="5">
    <source>
        <dbReference type="Google" id="ProtNLM"/>
    </source>
</evidence>
<name>A0ABS8TCQ5_DATST</name>
<keyword evidence="2" id="KW-1133">Transmembrane helix</keyword>
<sequence length="420" mass="46522">MLRRSTRQLAFPNSAESNRFNSFTGSPHRRHSPVKYLFSKYSVVIPRGTLNHKLFSTAVKYKTSSSSAVTGRRTPVEMDSTPMTASMTEDFVHVDGGSANSNSDGSEASVVEDPRVEEVASASVEGEREGYERKVLPEELSRSVMMLTCDSSAHGGICDVYVVGTAHVSAESCQEVEAVINFLKPEVVFLELCSGRVGVLTPQNLKVPTMGEMVEMWKKNQNPFGILYSWFLAKVASKLEVFPGAEFRVAYEEAMKYGGKVILGDRPVQVTLRRTWAKMPLWHKTKLVYSLLFQAVFLPKPGDLVKMLKEMDDVDMLTLVIQEMSKQFPTLMDTLVHERDQFMSSMLLKVAREHNSVVAVVGKGHLPGIKKNWKQPIEVKELLSIPSPKPLISIAKIVTTFGVAVAGVAIISGIYVSSKK</sequence>
<dbReference type="PANTHER" id="PTHR21530">
    <property type="entry name" value="PHEROMONE SHUTDOWN PROTEIN"/>
    <property type="match status" value="1"/>
</dbReference>
<dbReference type="InterPro" id="IPR002816">
    <property type="entry name" value="TraB/PrgY/GumN_fam"/>
</dbReference>
<dbReference type="PANTHER" id="PTHR21530:SF7">
    <property type="entry name" value="TRAB DOMAIN-CONTAINING PROTEIN"/>
    <property type="match status" value="1"/>
</dbReference>
<comment type="caution">
    <text evidence="3">The sequence shown here is derived from an EMBL/GenBank/DDBJ whole genome shotgun (WGS) entry which is preliminary data.</text>
</comment>
<feature type="compositionally biased region" description="Low complexity" evidence="1">
    <location>
        <begin position="95"/>
        <end position="109"/>
    </location>
</feature>
<dbReference type="Pfam" id="PF01963">
    <property type="entry name" value="TraB_PrgY_gumN"/>
    <property type="match status" value="1"/>
</dbReference>
<proteinExistence type="predicted"/>
<keyword evidence="2" id="KW-0472">Membrane</keyword>
<dbReference type="Proteomes" id="UP000823775">
    <property type="component" value="Unassembled WGS sequence"/>
</dbReference>
<dbReference type="EMBL" id="JACEIK010001414">
    <property type="protein sequence ID" value="MCD7469182.1"/>
    <property type="molecule type" value="Genomic_DNA"/>
</dbReference>
<feature type="transmembrane region" description="Helical" evidence="2">
    <location>
        <begin position="394"/>
        <end position="416"/>
    </location>
</feature>
<evidence type="ECO:0000256" key="1">
    <source>
        <dbReference type="SAM" id="MobiDB-lite"/>
    </source>
</evidence>
<keyword evidence="2" id="KW-0812">Transmembrane</keyword>
<dbReference type="CDD" id="cd14726">
    <property type="entry name" value="TraB_PrgY-like"/>
    <property type="match status" value="1"/>
</dbReference>
<feature type="region of interest" description="Disordered" evidence="1">
    <location>
        <begin position="94"/>
        <end position="114"/>
    </location>
</feature>
<evidence type="ECO:0000313" key="4">
    <source>
        <dbReference type="Proteomes" id="UP000823775"/>
    </source>
</evidence>
<dbReference type="InterPro" id="IPR046345">
    <property type="entry name" value="TraB_PrgY-like"/>
</dbReference>